<dbReference type="SUPFAM" id="SSF52540">
    <property type="entry name" value="P-loop containing nucleoside triphosphate hydrolases"/>
    <property type="match status" value="1"/>
</dbReference>
<evidence type="ECO:0000313" key="4">
    <source>
        <dbReference type="Proteomes" id="UP001260773"/>
    </source>
</evidence>
<gene>
    <name evidence="2" type="ORF">P7D43_05385</name>
    <name evidence="3" type="ORF">P7D79_06730</name>
</gene>
<dbReference type="Gene3D" id="3.40.50.300">
    <property type="entry name" value="P-loop containing nucleotide triphosphate hydrolases"/>
    <property type="match status" value="1"/>
</dbReference>
<dbReference type="InterPro" id="IPR025669">
    <property type="entry name" value="AAA_dom"/>
</dbReference>
<name>A0AAW8RUP2_ENTAV</name>
<dbReference type="PANTHER" id="PTHR13696:SF52">
    <property type="entry name" value="PARA FAMILY PROTEIN CT_582"/>
    <property type="match status" value="1"/>
</dbReference>
<dbReference type="Proteomes" id="UP001264335">
    <property type="component" value="Unassembled WGS sequence"/>
</dbReference>
<dbReference type="Pfam" id="PF13614">
    <property type="entry name" value="AAA_31"/>
    <property type="match status" value="2"/>
</dbReference>
<reference evidence="2 5" key="1">
    <citation type="submission" date="2023-03" db="EMBL/GenBank/DDBJ databases">
        <authorList>
            <person name="Shen W."/>
            <person name="Cai J."/>
        </authorList>
    </citation>
    <scope>NUCLEOTIDE SEQUENCE</scope>
    <source>
        <strain evidence="2">P33-2</strain>
        <strain evidence="3 5">Y2</strain>
    </source>
</reference>
<feature type="domain" description="AAA" evidence="1">
    <location>
        <begin position="17"/>
        <end position="126"/>
    </location>
</feature>
<evidence type="ECO:0000259" key="1">
    <source>
        <dbReference type="Pfam" id="PF13614"/>
    </source>
</evidence>
<evidence type="ECO:0000313" key="3">
    <source>
        <dbReference type="EMBL" id="MDT2513930.1"/>
    </source>
</evidence>
<dbReference type="RefSeq" id="WP_311820757.1">
    <property type="nucleotide sequence ID" value="NZ_JARPWH010000012.1"/>
</dbReference>
<dbReference type="PANTHER" id="PTHR13696">
    <property type="entry name" value="P-LOOP CONTAINING NUCLEOSIDE TRIPHOSPHATE HYDROLASE"/>
    <property type="match status" value="1"/>
</dbReference>
<dbReference type="Proteomes" id="UP001260773">
    <property type="component" value="Unassembled WGS sequence"/>
</dbReference>
<evidence type="ECO:0000313" key="2">
    <source>
        <dbReference type="EMBL" id="MDT2401799.1"/>
    </source>
</evidence>
<sequence>MTEDRIPVYEATVASPSTNKGGVLKSTLTVNIGGNLSLRPNKVQPWRKNKVCIIDLDGQGNVLLTFGENPDQIENTIYDVLLNDLPAEDATIRITDNLDVIPANDDMAFFELDVLTSMANKDILSDYDSLISLLREMLDVISELKKFVANSPTDVLARINELEKKAQSYLNTLTRKIAESGVPIEDIYSLLAKAIEPLKNKYDYIIIDTPPQLGLIAGNVYNAAEDILIPFHPEKYSFRSMIKTINTINSWKKSNPELKVKAIIPVKLKEKTITHSVFLDTSAQMISTTDNQLGITKTIIPESIKPAEAITKYNLPFTMVDEADIRTKKEREPIIALKQVFDNLVDELGY</sequence>
<dbReference type="EMBL" id="JARPWY010000013">
    <property type="protein sequence ID" value="MDT2513930.1"/>
    <property type="molecule type" value="Genomic_DNA"/>
</dbReference>
<proteinExistence type="predicted"/>
<evidence type="ECO:0000313" key="5">
    <source>
        <dbReference type="Proteomes" id="UP001264335"/>
    </source>
</evidence>
<accession>A0AAW8RUP2</accession>
<dbReference type="InterPro" id="IPR027417">
    <property type="entry name" value="P-loop_NTPase"/>
</dbReference>
<comment type="caution">
    <text evidence="2">The sequence shown here is derived from an EMBL/GenBank/DDBJ whole genome shotgun (WGS) entry which is preliminary data.</text>
</comment>
<dbReference type="EMBL" id="JARPWH010000012">
    <property type="protein sequence ID" value="MDT2401799.1"/>
    <property type="molecule type" value="Genomic_DNA"/>
</dbReference>
<dbReference type="InterPro" id="IPR050678">
    <property type="entry name" value="DNA_Partitioning_ATPase"/>
</dbReference>
<organism evidence="2 4">
    <name type="scientific">Enterococcus avium</name>
    <name type="common">Streptococcus avium</name>
    <dbReference type="NCBI Taxonomy" id="33945"/>
    <lineage>
        <taxon>Bacteria</taxon>
        <taxon>Bacillati</taxon>
        <taxon>Bacillota</taxon>
        <taxon>Bacilli</taxon>
        <taxon>Lactobacillales</taxon>
        <taxon>Enterococcaceae</taxon>
        <taxon>Enterococcus</taxon>
    </lineage>
</organism>
<dbReference type="CDD" id="cd02042">
    <property type="entry name" value="ParAB_family"/>
    <property type="match status" value="1"/>
</dbReference>
<protein>
    <submittedName>
        <fullName evidence="2">ParA family protein</fullName>
    </submittedName>
</protein>
<feature type="domain" description="AAA" evidence="1">
    <location>
        <begin position="189"/>
        <end position="259"/>
    </location>
</feature>
<dbReference type="AlphaFoldDB" id="A0AAW8RUP2"/>